<dbReference type="Pfam" id="PF00305">
    <property type="entry name" value="Lipoxygenase"/>
    <property type="match status" value="1"/>
</dbReference>
<accession>A0A6J2W428</accession>
<evidence type="ECO:0000256" key="9">
    <source>
        <dbReference type="ARBA" id="ARBA00023098"/>
    </source>
</evidence>
<evidence type="ECO:0000256" key="12">
    <source>
        <dbReference type="PIRSR" id="PIRSR601885-3"/>
    </source>
</evidence>
<dbReference type="PROSITE" id="PS51393">
    <property type="entry name" value="LIPOXYGENASE_3"/>
    <property type="match status" value="1"/>
</dbReference>
<dbReference type="Gene3D" id="1.20.245.10">
    <property type="entry name" value="Lipoxygenase-1, Domain 5"/>
    <property type="match status" value="1"/>
</dbReference>
<comment type="caution">
    <text evidence="13">Lacks conserved residue(s) required for the propagation of feature annotation.</text>
</comment>
<dbReference type="InParanoid" id="A0A6J2W428"/>
<comment type="similarity">
    <text evidence="3 14">Belongs to the lipoxygenase family.</text>
</comment>
<dbReference type="RefSeq" id="XP_030638932.1">
    <property type="nucleotide sequence ID" value="XM_030783072.1"/>
</dbReference>
<keyword evidence="6 14" id="KW-0223">Dioxygenase</keyword>
<evidence type="ECO:0000256" key="1">
    <source>
        <dbReference type="ARBA" id="ARBA00004496"/>
    </source>
</evidence>
<evidence type="ECO:0000259" key="16">
    <source>
        <dbReference type="PROSITE" id="PS51393"/>
    </source>
</evidence>
<keyword evidence="5 10" id="KW-0479">Metal-binding</keyword>
<evidence type="ECO:0000256" key="6">
    <source>
        <dbReference type="ARBA" id="ARBA00022964"/>
    </source>
</evidence>
<dbReference type="SUPFAM" id="SSF49723">
    <property type="entry name" value="Lipase/lipooxygenase domain (PLAT/LH2 domain)"/>
    <property type="match status" value="1"/>
</dbReference>
<dbReference type="PROSITE" id="PS00711">
    <property type="entry name" value="LIPOXYGENASE_1"/>
    <property type="match status" value="1"/>
</dbReference>
<name>A0A6J2W428_CHACN</name>
<evidence type="ECO:0000256" key="11">
    <source>
        <dbReference type="PIRSR" id="PIRSR601885-2"/>
    </source>
</evidence>
<dbReference type="SMART" id="SM00308">
    <property type="entry name" value="LH2"/>
    <property type="match status" value="1"/>
</dbReference>
<evidence type="ECO:0000256" key="7">
    <source>
        <dbReference type="ARBA" id="ARBA00023002"/>
    </source>
</evidence>
<evidence type="ECO:0000256" key="5">
    <source>
        <dbReference type="ARBA" id="ARBA00022723"/>
    </source>
</evidence>
<feature type="binding site" evidence="11">
    <location>
        <position position="143"/>
    </location>
    <ligand>
        <name>Ca(2+)</name>
        <dbReference type="ChEBI" id="CHEBI:29108"/>
        <label>1</label>
    </ligand>
</feature>
<feature type="binding site" evidence="10">
    <location>
        <position position="489"/>
    </location>
    <ligand>
        <name>Fe cation</name>
        <dbReference type="ChEBI" id="CHEBI:24875"/>
        <note>catalytic</note>
    </ligand>
</feature>
<dbReference type="InterPro" id="IPR001024">
    <property type="entry name" value="PLAT/LH2_dom"/>
</dbReference>
<dbReference type="Pfam" id="PF01477">
    <property type="entry name" value="PLAT"/>
    <property type="match status" value="1"/>
</dbReference>
<dbReference type="GO" id="GO:0016702">
    <property type="term" value="F:oxidoreductase activity, acting on single donors with incorporation of molecular oxygen, incorporation of two atoms of oxygen"/>
    <property type="evidence" value="ECO:0007669"/>
    <property type="project" value="InterPro"/>
</dbReference>
<evidence type="ECO:0000313" key="17">
    <source>
        <dbReference type="Proteomes" id="UP000504632"/>
    </source>
</evidence>
<dbReference type="InterPro" id="IPR036392">
    <property type="entry name" value="PLAT/LH2_dom_sf"/>
</dbReference>
<evidence type="ECO:0000256" key="2">
    <source>
        <dbReference type="ARBA" id="ARBA00005189"/>
    </source>
</evidence>
<dbReference type="PANTHER" id="PTHR11771">
    <property type="entry name" value="LIPOXYGENASE"/>
    <property type="match status" value="1"/>
</dbReference>
<evidence type="ECO:0000256" key="10">
    <source>
        <dbReference type="PIRSR" id="PIRSR601885-1"/>
    </source>
</evidence>
<feature type="binding site" evidence="10">
    <location>
        <position position="792"/>
    </location>
    <ligand>
        <name>Fe cation</name>
        <dbReference type="ChEBI" id="CHEBI:24875"/>
        <note>catalytic</note>
    </ligand>
</feature>
<feature type="binding site" evidence="10">
    <location>
        <position position="494"/>
    </location>
    <ligand>
        <name>Fe cation</name>
        <dbReference type="ChEBI" id="CHEBI:24875"/>
        <note>catalytic</note>
    </ligand>
</feature>
<keyword evidence="7 14" id="KW-0560">Oxidoreductase</keyword>
<feature type="domain" description="Lipoxygenase" evidence="16">
    <location>
        <begin position="248"/>
        <end position="792"/>
    </location>
</feature>
<dbReference type="GeneID" id="115819567"/>
<keyword evidence="11" id="KW-0106">Calcium</keyword>
<feature type="site" description="Essential for stabilizing binding to COTL1" evidence="12">
    <location>
        <position position="232"/>
    </location>
</feature>
<keyword evidence="9" id="KW-0443">Lipid metabolism</keyword>
<comment type="pathway">
    <text evidence="2">Lipid metabolism.</text>
</comment>
<dbReference type="AlphaFoldDB" id="A0A6J2W428"/>
<gene>
    <name evidence="18" type="primary">LOC115819567</name>
</gene>
<feature type="binding site" evidence="11">
    <location>
        <position position="207"/>
    </location>
    <ligand>
        <name>Ca(2+)</name>
        <dbReference type="ChEBI" id="CHEBI:29108"/>
        <label>1</label>
    </ligand>
</feature>
<dbReference type="PRINTS" id="PR00467">
    <property type="entry name" value="MAMLPOXGNASE"/>
</dbReference>
<evidence type="ECO:0000256" key="4">
    <source>
        <dbReference type="ARBA" id="ARBA00022490"/>
    </source>
</evidence>
<feature type="domain" description="PLAT" evidence="15">
    <location>
        <begin position="128"/>
        <end position="247"/>
    </location>
</feature>
<dbReference type="SUPFAM" id="SSF48484">
    <property type="entry name" value="Lipoxigenase"/>
    <property type="match status" value="1"/>
</dbReference>
<evidence type="ECO:0000259" key="15">
    <source>
        <dbReference type="PROSITE" id="PS50095"/>
    </source>
</evidence>
<feature type="binding site" evidence="11">
    <location>
        <position position="165"/>
    </location>
    <ligand>
        <name>Ca(2+)</name>
        <dbReference type="ChEBI" id="CHEBI:29108"/>
        <label>1</label>
    </ligand>
</feature>
<evidence type="ECO:0000256" key="8">
    <source>
        <dbReference type="ARBA" id="ARBA00023004"/>
    </source>
</evidence>
<evidence type="ECO:0000256" key="14">
    <source>
        <dbReference type="RuleBase" id="RU003974"/>
    </source>
</evidence>
<keyword evidence="17" id="KW-1185">Reference proteome</keyword>
<feature type="binding site" evidence="10">
    <location>
        <position position="669"/>
    </location>
    <ligand>
        <name>Fe cation</name>
        <dbReference type="ChEBI" id="CHEBI:24875"/>
        <note>catalytic</note>
    </ligand>
</feature>
<dbReference type="PROSITE" id="PS50095">
    <property type="entry name" value="PLAT"/>
    <property type="match status" value="1"/>
</dbReference>
<dbReference type="Gene3D" id="2.60.60.20">
    <property type="entry name" value="PLAT/LH2 domain"/>
    <property type="match status" value="1"/>
</dbReference>
<dbReference type="GO" id="GO:0005506">
    <property type="term" value="F:iron ion binding"/>
    <property type="evidence" value="ECO:0007669"/>
    <property type="project" value="InterPro"/>
</dbReference>
<keyword evidence="4" id="KW-0963">Cytoplasm</keyword>
<dbReference type="FunCoup" id="A0A6J2W428">
    <property type="interactions" value="3"/>
</dbReference>
<dbReference type="Proteomes" id="UP000504632">
    <property type="component" value="Chromosome 8"/>
</dbReference>
<evidence type="ECO:0000256" key="3">
    <source>
        <dbReference type="ARBA" id="ARBA00009419"/>
    </source>
</evidence>
<dbReference type="Gene3D" id="3.10.450.60">
    <property type="match status" value="1"/>
</dbReference>
<sequence length="792" mass="90025">MRENEQSIRNWWRGWKTYYEPKEVGCSGFAGRSLYKVHDYLSITKAAKKRAIQSMSEATRWLWIKSADAWAVAAGMQVGARSTPAALPGRGYLMLRDPKHPRIPGHIADDASQHIQKIPKCFLILKPMEFHVTVRTSSLPHAGTYNMVWLSLVGTQSQSHPVRVDSATQHIISGSAWTIVMRTNEDLGSVVLIRLRLEPRHGFPDLDWHCQDVQLQKSSAGQEVICFPCNRWLRTVDGDIELCSEQVCPLNLETVQILRDYRTKELQNKQQQIRWRTFIDGAPRCVDVDGLQQLGPNLCYTRQSPGIDLFYLKGFADRGTSWNNLQELEILLAHQGRDNSVAKYVQAHWREDAFFGYQCLNGCNPLVIRQIHNMPSNFSVTPDMLRAFLPEGSSLEAELESGRIYLLDYEVLEDLPANVINERQHYLTAPLCLLYYNQQGELKPIAIQLKQTAGENNPVFLPSDPEPDWLLAKIFVRNADFQCHQLLSHYLRTHALGEVYCVATLRQLPEVHPIHKLLMPHIRTTLQINIQARASLLAANGVFDKSIASGLKTLPGLLAGGTARLSYNSLCVPDDLRERGLDNLPNCYYAQDSLRVWNTLHRFVSGWVSLYYSGDEEVQQDCELQNWIREIFTEGLLGRAESGMPASFQTMEELNKFVTMVMFCCSALHAAVNFSQLDFNMWMPNCPAAMPRPPPKSKGSVKEEELLSFLPDVNATCRVLMVLSQLSQPAADFVPLCQYREPYFSTSTHRKLLEEVQRELHVIANEISLRNSNLELPYPYLSPDRIENSVAI</sequence>
<dbReference type="GO" id="GO:0005737">
    <property type="term" value="C:cytoplasm"/>
    <property type="evidence" value="ECO:0007669"/>
    <property type="project" value="UniProtKB-SubCell"/>
</dbReference>
<dbReference type="FunFam" id="1.20.245.10:FF:000001">
    <property type="entry name" value="Arachidonate 5-lipoxygenase a"/>
    <property type="match status" value="1"/>
</dbReference>
<evidence type="ECO:0000256" key="13">
    <source>
        <dbReference type="PROSITE-ProRule" id="PRU00152"/>
    </source>
</evidence>
<keyword evidence="8 10" id="KW-0408">Iron</keyword>
<dbReference type="InterPro" id="IPR020833">
    <property type="entry name" value="LipOase_Fe_BS"/>
</dbReference>
<organism evidence="17 18">
    <name type="scientific">Chanos chanos</name>
    <name type="common">Milkfish</name>
    <name type="synonym">Mugil chanos</name>
    <dbReference type="NCBI Taxonomy" id="29144"/>
    <lineage>
        <taxon>Eukaryota</taxon>
        <taxon>Metazoa</taxon>
        <taxon>Chordata</taxon>
        <taxon>Craniata</taxon>
        <taxon>Vertebrata</taxon>
        <taxon>Euteleostomi</taxon>
        <taxon>Actinopterygii</taxon>
        <taxon>Neopterygii</taxon>
        <taxon>Teleostei</taxon>
        <taxon>Ostariophysi</taxon>
        <taxon>Gonorynchiformes</taxon>
        <taxon>Chanidae</taxon>
        <taxon>Chanos</taxon>
    </lineage>
</organism>
<dbReference type="OrthoDB" id="407298at2759"/>
<dbReference type="InterPro" id="IPR001885">
    <property type="entry name" value="LipOase_mml"/>
</dbReference>
<proteinExistence type="inferred from homology"/>
<reference evidence="18" key="1">
    <citation type="submission" date="2025-08" db="UniProtKB">
        <authorList>
            <consortium name="RefSeq"/>
        </authorList>
    </citation>
    <scope>IDENTIFICATION</scope>
</reference>
<dbReference type="PROSITE" id="PS00081">
    <property type="entry name" value="LIPOXYGENASE_2"/>
    <property type="match status" value="1"/>
</dbReference>
<comment type="cofactor">
    <cofactor evidence="10">
        <name>Fe cation</name>
        <dbReference type="ChEBI" id="CHEBI:24875"/>
    </cofactor>
    <text evidence="10">Binds 1 Fe cation per subunit.</text>
</comment>
<evidence type="ECO:0000313" key="18">
    <source>
        <dbReference type="RefSeq" id="XP_030638932.1"/>
    </source>
</evidence>
<dbReference type="InterPro" id="IPR000907">
    <property type="entry name" value="LipOase"/>
</dbReference>
<dbReference type="InterPro" id="IPR013819">
    <property type="entry name" value="LipOase_C"/>
</dbReference>
<dbReference type="InterPro" id="IPR020834">
    <property type="entry name" value="LipOase_CS"/>
</dbReference>
<dbReference type="GO" id="GO:0034440">
    <property type="term" value="P:lipid oxidation"/>
    <property type="evidence" value="ECO:0007669"/>
    <property type="project" value="InterPro"/>
</dbReference>
<dbReference type="PRINTS" id="PR00087">
    <property type="entry name" value="LIPOXYGENASE"/>
</dbReference>
<comment type="subcellular location">
    <subcellularLocation>
        <location evidence="1">Cytoplasm</location>
    </subcellularLocation>
</comment>
<protein>
    <submittedName>
        <fullName evidence="18">Arachidonate 15-lipoxygenase B</fullName>
    </submittedName>
</protein>
<dbReference type="InterPro" id="IPR036226">
    <property type="entry name" value="LipOase_C_sf"/>
</dbReference>